<evidence type="ECO:0000256" key="7">
    <source>
        <dbReference type="ARBA" id="ARBA00022833"/>
    </source>
</evidence>
<dbReference type="EnsemblMetazoa" id="XM_022813547">
    <property type="protein sequence ID" value="XP_022669282"/>
    <property type="gene ID" value="LOC111253723"/>
</dbReference>
<keyword evidence="9" id="KW-0456">Lyase</keyword>
<dbReference type="EnsemblMetazoa" id="XM_022813549">
    <property type="protein sequence ID" value="XP_022669284"/>
    <property type="gene ID" value="LOC111253723"/>
</dbReference>
<comment type="cofactor">
    <cofactor evidence="1">
        <name>Zn(2+)</name>
        <dbReference type="ChEBI" id="CHEBI:29105"/>
    </cofactor>
</comment>
<dbReference type="OrthoDB" id="14045at2759"/>
<evidence type="ECO:0000256" key="8">
    <source>
        <dbReference type="ARBA" id="ARBA00023007"/>
    </source>
</evidence>
<dbReference type="Pfam" id="PF01242">
    <property type="entry name" value="PTPS"/>
    <property type="match status" value="1"/>
</dbReference>
<evidence type="ECO:0000256" key="9">
    <source>
        <dbReference type="ARBA" id="ARBA00023239"/>
    </source>
</evidence>
<dbReference type="GO" id="GO:0006729">
    <property type="term" value="P:tetrahydrobiopterin biosynthetic process"/>
    <property type="evidence" value="ECO:0007669"/>
    <property type="project" value="UniProtKB-UniPathway"/>
</dbReference>
<dbReference type="InParanoid" id="A0A7M7KUX8"/>
<dbReference type="UniPathway" id="UPA00849">
    <property type="reaction ID" value="UER00819"/>
</dbReference>
<evidence type="ECO:0000256" key="2">
    <source>
        <dbReference type="ARBA" id="ARBA00005126"/>
    </source>
</evidence>
<proteinExistence type="inferred from homology"/>
<comment type="similarity">
    <text evidence="3">Belongs to the PTPS family.</text>
</comment>
<dbReference type="InterPro" id="IPR007115">
    <property type="entry name" value="6-PTP_synth/QueD"/>
</dbReference>
<dbReference type="RefSeq" id="XP_022669282.1">
    <property type="nucleotide sequence ID" value="XM_022813547.1"/>
</dbReference>
<sequence length="437" mass="48233">MAMIKGEMSKELVVNVLQQEDGKEGETVQIRIEPGVTMQGSHGVELAEGTEEMEDDQDNPQGSVEADSHENVEEVQQHDGAIVLAGDMSYDERLSESEEVAATGHRNSPLLGSSRYLKYKKRWRNSWLDEPEFQGWLSRNSASRNAYCIVCKRDICGSMTMIKRHARTGKHQDNVTNYSGKDQHIQHLQIQQLQYSGKQQQQQQQQQQHNSNIRYMLGTSDGSAVGTGSGEPQVVVVSEQVDSGTGNGGPDTGGGGGDGTVFVTEATEATDAEGAEGNTAFGVDGTVSLEDDYSPVDSGEVYVTICRTEQFSASHRLHCPELTPFKNQEIFGKCNNPNGHGHNYKFEVALTGPIDKTTGMVMNLADLKRLITSNVLDVVDHKNLDLDIPYFKNVVSTAENIAIFIWRQLRPVIDQKLHIRVSVFETDKNKAVFPAFI</sequence>
<dbReference type="GO" id="GO:0046872">
    <property type="term" value="F:metal ion binding"/>
    <property type="evidence" value="ECO:0007669"/>
    <property type="project" value="UniProtKB-KW"/>
</dbReference>
<keyword evidence="7" id="KW-0862">Zinc</keyword>
<organism evidence="11 12">
    <name type="scientific">Varroa destructor</name>
    <name type="common">Honeybee mite</name>
    <dbReference type="NCBI Taxonomy" id="109461"/>
    <lineage>
        <taxon>Eukaryota</taxon>
        <taxon>Metazoa</taxon>
        <taxon>Ecdysozoa</taxon>
        <taxon>Arthropoda</taxon>
        <taxon>Chelicerata</taxon>
        <taxon>Arachnida</taxon>
        <taxon>Acari</taxon>
        <taxon>Parasitiformes</taxon>
        <taxon>Mesostigmata</taxon>
        <taxon>Gamasina</taxon>
        <taxon>Dermanyssoidea</taxon>
        <taxon>Varroidae</taxon>
        <taxon>Varroa</taxon>
    </lineage>
</organism>
<feature type="compositionally biased region" description="Acidic residues" evidence="10">
    <location>
        <begin position="49"/>
        <end position="58"/>
    </location>
</feature>
<protein>
    <recommendedName>
        <fullName evidence="5">6-pyruvoyl tetrahydrobiopterin synthase</fullName>
        <ecNumber evidence="4">4.2.3.12</ecNumber>
    </recommendedName>
</protein>
<evidence type="ECO:0000313" key="12">
    <source>
        <dbReference type="Proteomes" id="UP000594260"/>
    </source>
</evidence>
<dbReference type="GeneID" id="111253723"/>
<dbReference type="AlphaFoldDB" id="A0A7M7KUX8"/>
<dbReference type="InterPro" id="IPR022470">
    <property type="entry name" value="PTPS_Cys_AS"/>
</dbReference>
<evidence type="ECO:0000256" key="1">
    <source>
        <dbReference type="ARBA" id="ARBA00001947"/>
    </source>
</evidence>
<evidence type="ECO:0000256" key="10">
    <source>
        <dbReference type="SAM" id="MobiDB-lite"/>
    </source>
</evidence>
<dbReference type="Gene3D" id="3.30.479.10">
    <property type="entry name" value="6-pyruvoyl tetrahydropterin synthase/QueD"/>
    <property type="match status" value="1"/>
</dbReference>
<evidence type="ECO:0000256" key="3">
    <source>
        <dbReference type="ARBA" id="ARBA00009164"/>
    </source>
</evidence>
<keyword evidence="12" id="KW-1185">Reference proteome</keyword>
<dbReference type="PROSITE" id="PS00988">
    <property type="entry name" value="PTPS_2"/>
    <property type="match status" value="1"/>
</dbReference>
<dbReference type="GO" id="GO:0005739">
    <property type="term" value="C:mitochondrion"/>
    <property type="evidence" value="ECO:0007669"/>
    <property type="project" value="TreeGrafter"/>
</dbReference>
<dbReference type="PROSITE" id="PS00987">
    <property type="entry name" value="PTPS_1"/>
    <property type="match status" value="1"/>
</dbReference>
<name>A0A7M7KUX8_VARDE</name>
<accession>A0A7M7KUX8</accession>
<dbReference type="Proteomes" id="UP000594260">
    <property type="component" value="Unplaced"/>
</dbReference>
<dbReference type="InterPro" id="IPR038418">
    <property type="entry name" value="6-PTP_synth/QueD_sf"/>
</dbReference>
<dbReference type="SUPFAM" id="SSF55620">
    <property type="entry name" value="Tetrahydrobiopterin biosynthesis enzymes-like"/>
    <property type="match status" value="1"/>
</dbReference>
<evidence type="ECO:0000256" key="4">
    <source>
        <dbReference type="ARBA" id="ARBA00013100"/>
    </source>
</evidence>
<evidence type="ECO:0000256" key="6">
    <source>
        <dbReference type="ARBA" id="ARBA00022723"/>
    </source>
</evidence>
<evidence type="ECO:0000256" key="5">
    <source>
        <dbReference type="ARBA" id="ARBA00015587"/>
    </source>
</evidence>
<dbReference type="PANTHER" id="PTHR12589">
    <property type="entry name" value="PYRUVOYL TETRAHYDROBIOPTERIN SYNTHASE"/>
    <property type="match status" value="1"/>
</dbReference>
<comment type="pathway">
    <text evidence="2">Cofactor biosynthesis; tetrahydrobiopterin biosynthesis; tetrahydrobiopterin from 7,8-dihydroneopterin triphosphate: step 1/3.</text>
</comment>
<dbReference type="KEGG" id="vde:111253723"/>
<dbReference type="EC" id="4.2.3.12" evidence="4"/>
<evidence type="ECO:0000313" key="11">
    <source>
        <dbReference type="EnsemblMetazoa" id="XP_022669284"/>
    </source>
</evidence>
<dbReference type="FunFam" id="3.30.479.10:FF:000003">
    <property type="entry name" value="6-pyruvoyl tetrahydrobiopterin synthase"/>
    <property type="match status" value="1"/>
</dbReference>
<keyword evidence="8" id="KW-0783">Tetrahydrobiopterin biosynthesis</keyword>
<dbReference type="InterPro" id="IPR022469">
    <property type="entry name" value="PTPS_His_AS"/>
</dbReference>
<keyword evidence="6" id="KW-0479">Metal-binding</keyword>
<feature type="region of interest" description="Disordered" evidence="10">
    <location>
        <begin position="49"/>
        <end position="73"/>
    </location>
</feature>
<dbReference type="PANTHER" id="PTHR12589:SF7">
    <property type="entry name" value="6-PYRUVOYL TETRAHYDROBIOPTERIN SYNTHASE"/>
    <property type="match status" value="1"/>
</dbReference>
<dbReference type="GO" id="GO:0003874">
    <property type="term" value="F:6-pyruvoyltetrahydropterin synthase activity"/>
    <property type="evidence" value="ECO:0007669"/>
    <property type="project" value="UniProtKB-EC"/>
</dbReference>
<dbReference type="RefSeq" id="XP_022669284.1">
    <property type="nucleotide sequence ID" value="XM_022813549.1"/>
</dbReference>
<reference evidence="11" key="1">
    <citation type="submission" date="2021-01" db="UniProtKB">
        <authorList>
            <consortium name="EnsemblMetazoa"/>
        </authorList>
    </citation>
    <scope>IDENTIFICATION</scope>
</reference>